<sequence>MRAGRAWWPAMASSLAQIVERWCAICAPCLAHGVAGDAALGAAACGHAPHAMLAEAAVR</sequence>
<protein>
    <submittedName>
        <fullName evidence="1">Uncharacterized protein</fullName>
    </submittedName>
</protein>
<gene>
    <name evidence="1" type="ORF">F511_15657</name>
</gene>
<evidence type="ECO:0000313" key="2">
    <source>
        <dbReference type="Proteomes" id="UP000250235"/>
    </source>
</evidence>
<accession>A0A2Z7B7Q9</accession>
<organism evidence="1 2">
    <name type="scientific">Dorcoceras hygrometricum</name>
    <dbReference type="NCBI Taxonomy" id="472368"/>
    <lineage>
        <taxon>Eukaryota</taxon>
        <taxon>Viridiplantae</taxon>
        <taxon>Streptophyta</taxon>
        <taxon>Embryophyta</taxon>
        <taxon>Tracheophyta</taxon>
        <taxon>Spermatophyta</taxon>
        <taxon>Magnoliopsida</taxon>
        <taxon>eudicotyledons</taxon>
        <taxon>Gunneridae</taxon>
        <taxon>Pentapetalae</taxon>
        <taxon>asterids</taxon>
        <taxon>lamiids</taxon>
        <taxon>Lamiales</taxon>
        <taxon>Gesneriaceae</taxon>
        <taxon>Didymocarpoideae</taxon>
        <taxon>Trichosporeae</taxon>
        <taxon>Loxocarpinae</taxon>
        <taxon>Dorcoceras</taxon>
    </lineage>
</organism>
<dbReference type="Proteomes" id="UP000250235">
    <property type="component" value="Unassembled WGS sequence"/>
</dbReference>
<name>A0A2Z7B7Q9_9LAMI</name>
<evidence type="ECO:0000313" key="1">
    <source>
        <dbReference type="EMBL" id="KZV30223.1"/>
    </source>
</evidence>
<proteinExistence type="predicted"/>
<reference evidence="1 2" key="1">
    <citation type="journal article" date="2015" name="Proc. Natl. Acad. Sci. U.S.A.">
        <title>The resurrection genome of Boea hygrometrica: A blueprint for survival of dehydration.</title>
        <authorList>
            <person name="Xiao L."/>
            <person name="Yang G."/>
            <person name="Zhang L."/>
            <person name="Yang X."/>
            <person name="Zhao S."/>
            <person name="Ji Z."/>
            <person name="Zhou Q."/>
            <person name="Hu M."/>
            <person name="Wang Y."/>
            <person name="Chen M."/>
            <person name="Xu Y."/>
            <person name="Jin H."/>
            <person name="Xiao X."/>
            <person name="Hu G."/>
            <person name="Bao F."/>
            <person name="Hu Y."/>
            <person name="Wan P."/>
            <person name="Li L."/>
            <person name="Deng X."/>
            <person name="Kuang T."/>
            <person name="Xiang C."/>
            <person name="Zhu J.K."/>
            <person name="Oliver M.J."/>
            <person name="He Y."/>
        </authorList>
    </citation>
    <scope>NUCLEOTIDE SEQUENCE [LARGE SCALE GENOMIC DNA]</scope>
    <source>
        <strain evidence="2">cv. XS01</strain>
    </source>
</reference>
<keyword evidence="2" id="KW-1185">Reference proteome</keyword>
<dbReference type="EMBL" id="KV008391">
    <property type="protein sequence ID" value="KZV30223.1"/>
    <property type="molecule type" value="Genomic_DNA"/>
</dbReference>
<dbReference type="AlphaFoldDB" id="A0A2Z7B7Q9"/>